<comment type="catalytic activity">
    <reaction evidence="8 9">
        <text>hydroxymethylbilane = uroporphyrinogen III + H2O</text>
        <dbReference type="Rhea" id="RHEA:18965"/>
        <dbReference type="ChEBI" id="CHEBI:15377"/>
        <dbReference type="ChEBI" id="CHEBI:57308"/>
        <dbReference type="ChEBI" id="CHEBI:57845"/>
        <dbReference type="EC" id="4.2.1.75"/>
    </reaction>
</comment>
<sequence>MRIVVTRPKRSGERTAAKLDALGHRPVLLPLFYPAHHGTRAVQALSDSLGAIAVTSAEAVRALNSFAEQLAPHLSKPLFAVGGATAEAAEKSGFRQIFTAAGDAVSLAALVKAHHSLFSKGQPLLYLAGRPRGKVFEESLAAAGIPFNSIDCYEMLPSTISEEELETALVTTPADVVMLYSSEAARTFFHHVSTTELTTALAATRFICISRNVLSLVPAMFRCQSFAAEEPSEAAMFQLLGRQPGT</sequence>
<comment type="pathway">
    <text evidence="1 9">Porphyrin-containing compound metabolism; protoporphyrin-IX biosynthesis; coproporphyrinogen-III from 5-aminolevulinate: step 3/4.</text>
</comment>
<dbReference type="CDD" id="cd06578">
    <property type="entry name" value="HemD"/>
    <property type="match status" value="1"/>
</dbReference>
<dbReference type="NCBIfam" id="NF006621">
    <property type="entry name" value="PRK09189.1"/>
    <property type="match status" value="1"/>
</dbReference>
<dbReference type="UniPathway" id="UPA00251">
    <property type="reaction ID" value="UER00320"/>
</dbReference>
<evidence type="ECO:0000256" key="1">
    <source>
        <dbReference type="ARBA" id="ARBA00004772"/>
    </source>
</evidence>
<dbReference type="Proteomes" id="UP000077098">
    <property type="component" value="Unassembled WGS sequence"/>
</dbReference>
<keyword evidence="4 9" id="KW-0456">Lyase</keyword>
<dbReference type="Gene3D" id="3.40.50.10090">
    <property type="match status" value="2"/>
</dbReference>
<comment type="caution">
    <text evidence="11">The sequence shown here is derived from an EMBL/GenBank/DDBJ whole genome shotgun (WGS) entry which is preliminary data.</text>
</comment>
<evidence type="ECO:0000256" key="7">
    <source>
        <dbReference type="ARBA" id="ARBA00040167"/>
    </source>
</evidence>
<dbReference type="PANTHER" id="PTHR38042:SF1">
    <property type="entry name" value="UROPORPHYRINOGEN-III SYNTHASE, CHLOROPLASTIC"/>
    <property type="match status" value="1"/>
</dbReference>
<dbReference type="GO" id="GO:0004852">
    <property type="term" value="F:uroporphyrinogen-III synthase activity"/>
    <property type="evidence" value="ECO:0007669"/>
    <property type="project" value="UniProtKB-UniRule"/>
</dbReference>
<proteinExistence type="inferred from homology"/>
<reference evidence="11 12" key="1">
    <citation type="submission" date="2016-05" db="EMBL/GenBank/DDBJ databases">
        <authorList>
            <person name="Lavstsen T."/>
            <person name="Jespersen J.S."/>
        </authorList>
    </citation>
    <scope>NUCLEOTIDE SEQUENCE [LARGE SCALE GENOMIC DNA]</scope>
    <source>
        <strain evidence="11 12">KCJ1736</strain>
    </source>
</reference>
<evidence type="ECO:0000256" key="5">
    <source>
        <dbReference type="ARBA" id="ARBA00023244"/>
    </source>
</evidence>
<dbReference type="AlphaFoldDB" id="A0A176WU45"/>
<dbReference type="InterPro" id="IPR039793">
    <property type="entry name" value="UROS/Hem4"/>
</dbReference>
<dbReference type="EC" id="4.2.1.75" evidence="3 9"/>
<keyword evidence="5 9" id="KW-0627">Porphyrin biosynthesis</keyword>
<protein>
    <recommendedName>
        <fullName evidence="7 9">Uroporphyrinogen-III synthase</fullName>
        <ecNumber evidence="3 9">4.2.1.75</ecNumber>
    </recommendedName>
</protein>
<dbReference type="InterPro" id="IPR036108">
    <property type="entry name" value="4pyrrol_syn_uPrphyn_synt_sf"/>
</dbReference>
<comment type="function">
    <text evidence="6 9">Catalyzes cyclization of the linear tetrapyrrole, hydroxymethylbilane, to the macrocyclic uroporphyrinogen III.</text>
</comment>
<dbReference type="GO" id="GO:0006782">
    <property type="term" value="P:protoporphyrinogen IX biosynthetic process"/>
    <property type="evidence" value="ECO:0007669"/>
    <property type="project" value="UniProtKB-UniRule"/>
</dbReference>
<evidence type="ECO:0000256" key="8">
    <source>
        <dbReference type="ARBA" id="ARBA00048617"/>
    </source>
</evidence>
<dbReference type="Pfam" id="PF02602">
    <property type="entry name" value="HEM4"/>
    <property type="match status" value="1"/>
</dbReference>
<name>A0A176WU45_AGRTU</name>
<evidence type="ECO:0000313" key="12">
    <source>
        <dbReference type="Proteomes" id="UP000077098"/>
    </source>
</evidence>
<organism evidence="11 12">
    <name type="scientific">Agrobacterium tumefaciens</name>
    <dbReference type="NCBI Taxonomy" id="358"/>
    <lineage>
        <taxon>Bacteria</taxon>
        <taxon>Pseudomonadati</taxon>
        <taxon>Pseudomonadota</taxon>
        <taxon>Alphaproteobacteria</taxon>
        <taxon>Hyphomicrobiales</taxon>
        <taxon>Rhizobiaceae</taxon>
        <taxon>Rhizobium/Agrobacterium group</taxon>
        <taxon>Agrobacterium</taxon>
        <taxon>Agrobacterium tumefaciens complex</taxon>
    </lineage>
</organism>
<dbReference type="RefSeq" id="WP_063951405.1">
    <property type="nucleotide sequence ID" value="NZ_LXPS01000040.1"/>
</dbReference>
<dbReference type="EMBL" id="LXPS01000040">
    <property type="protein sequence ID" value="OAE36770.1"/>
    <property type="molecule type" value="Genomic_DNA"/>
</dbReference>
<accession>A0A176WU45</accession>
<evidence type="ECO:0000256" key="9">
    <source>
        <dbReference type="RuleBase" id="RU366031"/>
    </source>
</evidence>
<feature type="domain" description="Tetrapyrrole biosynthesis uroporphyrinogen III synthase" evidence="10">
    <location>
        <begin position="14"/>
        <end position="237"/>
    </location>
</feature>
<dbReference type="InterPro" id="IPR003754">
    <property type="entry name" value="4pyrrol_synth_uPrphyn_synth"/>
</dbReference>
<evidence type="ECO:0000256" key="3">
    <source>
        <dbReference type="ARBA" id="ARBA00013109"/>
    </source>
</evidence>
<comment type="similarity">
    <text evidence="2 9">Belongs to the uroporphyrinogen-III synthase family.</text>
</comment>
<evidence type="ECO:0000313" key="11">
    <source>
        <dbReference type="EMBL" id="OAE36770.1"/>
    </source>
</evidence>
<evidence type="ECO:0000259" key="10">
    <source>
        <dbReference type="Pfam" id="PF02602"/>
    </source>
</evidence>
<dbReference type="SUPFAM" id="SSF69618">
    <property type="entry name" value="HemD-like"/>
    <property type="match status" value="1"/>
</dbReference>
<evidence type="ECO:0000256" key="6">
    <source>
        <dbReference type="ARBA" id="ARBA00037589"/>
    </source>
</evidence>
<dbReference type="PANTHER" id="PTHR38042">
    <property type="entry name" value="UROPORPHYRINOGEN-III SYNTHASE, CHLOROPLASTIC"/>
    <property type="match status" value="1"/>
</dbReference>
<gene>
    <name evidence="11" type="ORF">A7J57_10930</name>
</gene>
<evidence type="ECO:0000256" key="2">
    <source>
        <dbReference type="ARBA" id="ARBA00008133"/>
    </source>
</evidence>
<evidence type="ECO:0000256" key="4">
    <source>
        <dbReference type="ARBA" id="ARBA00023239"/>
    </source>
</evidence>
<dbReference type="GO" id="GO:0006780">
    <property type="term" value="P:uroporphyrinogen III biosynthetic process"/>
    <property type="evidence" value="ECO:0007669"/>
    <property type="project" value="UniProtKB-UniRule"/>
</dbReference>